<dbReference type="InterPro" id="IPR001610">
    <property type="entry name" value="PAC"/>
</dbReference>
<evidence type="ECO:0000256" key="7">
    <source>
        <dbReference type="ARBA" id="ARBA00023012"/>
    </source>
</evidence>
<evidence type="ECO:0000256" key="4">
    <source>
        <dbReference type="ARBA" id="ARBA00022692"/>
    </source>
</evidence>
<dbReference type="RefSeq" id="WP_265764540.1">
    <property type="nucleotide sequence ID" value="NZ_JAGGJA010000002.1"/>
</dbReference>
<organism evidence="11 12">
    <name type="scientific">Fodinibius salsisoli</name>
    <dbReference type="NCBI Taxonomy" id="2820877"/>
    <lineage>
        <taxon>Bacteria</taxon>
        <taxon>Pseudomonadati</taxon>
        <taxon>Balneolota</taxon>
        <taxon>Balneolia</taxon>
        <taxon>Balneolales</taxon>
        <taxon>Balneolaceae</taxon>
        <taxon>Fodinibius</taxon>
    </lineage>
</organism>
<dbReference type="SUPFAM" id="SSF55785">
    <property type="entry name" value="PYP-like sensor domain (PAS domain)"/>
    <property type="match status" value="2"/>
</dbReference>
<evidence type="ECO:0000259" key="9">
    <source>
        <dbReference type="PROSITE" id="PS50112"/>
    </source>
</evidence>
<keyword evidence="3" id="KW-0808">Transferase</keyword>
<evidence type="ECO:0000256" key="2">
    <source>
        <dbReference type="ARBA" id="ARBA00022475"/>
    </source>
</evidence>
<sequence>MSSHNDDSLISSVPEEDLSTILDSLPTLVTLIDLDGTITYWNEGGEKVFGYSASEIVGQPTWMLYANRGQSEFREELKVLGDTSNLSFETEGVRHDGSRIWIEVKKVLIKNSKEEPVILGTISDISLQKKAEFDLAQSRARIEAILETTVEGIITISKRGIIKSFNKAAEEMFQYHASEVIGKNVSVLMPAPYQENHDQYISNYLETGERKIIGLGREVRGKKKDGTIFPIDLAVSETKFDNEIIFTGMIKDISERRKLENEVLEIAEDERRRIGQELHDDFGQMLSGISLITRNLARKLKANGLPVADEVMEIADMIRETDERARKLAHGLAHIELENEGLGAALAQLCKRFEKFSDIRCRFECDNNLEPKTKRVILHLYRIVQEAISNAHRHGKPSIIIVRLHVKEQYLRLIIEDNGSGFLDGNKMNEIKGMGMRTMQYRAHTLGGNMDFAEAAEGGAQVVCTIPLTNLEIVTKI</sequence>
<feature type="domain" description="PAS" evidence="9">
    <location>
        <begin position="138"/>
        <end position="208"/>
    </location>
</feature>
<dbReference type="Proteomes" id="UP001207918">
    <property type="component" value="Unassembled WGS sequence"/>
</dbReference>
<keyword evidence="2" id="KW-1003">Cell membrane</keyword>
<dbReference type="PANTHER" id="PTHR24421">
    <property type="entry name" value="NITRATE/NITRITE SENSOR PROTEIN NARX-RELATED"/>
    <property type="match status" value="1"/>
</dbReference>
<dbReference type="PANTHER" id="PTHR24421:SF37">
    <property type="entry name" value="SENSOR HISTIDINE KINASE NARS"/>
    <property type="match status" value="1"/>
</dbReference>
<evidence type="ECO:0000256" key="6">
    <source>
        <dbReference type="ARBA" id="ARBA00022989"/>
    </source>
</evidence>
<dbReference type="InterPro" id="IPR003594">
    <property type="entry name" value="HATPase_dom"/>
</dbReference>
<dbReference type="InterPro" id="IPR050482">
    <property type="entry name" value="Sensor_HK_TwoCompSys"/>
</dbReference>
<evidence type="ECO:0000313" key="12">
    <source>
        <dbReference type="Proteomes" id="UP001207918"/>
    </source>
</evidence>
<dbReference type="PROSITE" id="PS50112">
    <property type="entry name" value="PAS"/>
    <property type="match status" value="2"/>
</dbReference>
<keyword evidence="6" id="KW-1133">Transmembrane helix</keyword>
<proteinExistence type="predicted"/>
<feature type="domain" description="PAS" evidence="9">
    <location>
        <begin position="14"/>
        <end position="59"/>
    </location>
</feature>
<dbReference type="Gene3D" id="1.20.5.1930">
    <property type="match status" value="1"/>
</dbReference>
<dbReference type="CDD" id="cd00130">
    <property type="entry name" value="PAS"/>
    <property type="match status" value="2"/>
</dbReference>
<dbReference type="InterPro" id="IPR013767">
    <property type="entry name" value="PAS_fold"/>
</dbReference>
<dbReference type="InterPro" id="IPR011712">
    <property type="entry name" value="Sig_transdc_His_kin_sub3_dim/P"/>
</dbReference>
<protein>
    <submittedName>
        <fullName evidence="11">PAS domain S-box protein</fullName>
    </submittedName>
</protein>
<name>A0ABT3PIU3_9BACT</name>
<evidence type="ECO:0000256" key="1">
    <source>
        <dbReference type="ARBA" id="ARBA00004651"/>
    </source>
</evidence>
<dbReference type="PROSITE" id="PS50113">
    <property type="entry name" value="PAC"/>
    <property type="match status" value="2"/>
</dbReference>
<keyword evidence="5" id="KW-0418">Kinase</keyword>
<dbReference type="EMBL" id="JAGGJA010000002">
    <property type="protein sequence ID" value="MCW9705859.1"/>
    <property type="molecule type" value="Genomic_DNA"/>
</dbReference>
<dbReference type="SMART" id="SM00086">
    <property type="entry name" value="PAC"/>
    <property type="match status" value="2"/>
</dbReference>
<dbReference type="SMART" id="SM00091">
    <property type="entry name" value="PAS"/>
    <property type="match status" value="2"/>
</dbReference>
<evidence type="ECO:0000259" key="10">
    <source>
        <dbReference type="PROSITE" id="PS50113"/>
    </source>
</evidence>
<keyword evidence="12" id="KW-1185">Reference proteome</keyword>
<dbReference type="Pfam" id="PF00989">
    <property type="entry name" value="PAS"/>
    <property type="match status" value="2"/>
</dbReference>
<feature type="domain" description="PAC" evidence="10">
    <location>
        <begin position="215"/>
        <end position="265"/>
    </location>
</feature>
<evidence type="ECO:0000313" key="11">
    <source>
        <dbReference type="EMBL" id="MCW9705859.1"/>
    </source>
</evidence>
<dbReference type="SMART" id="SM00387">
    <property type="entry name" value="HATPase_c"/>
    <property type="match status" value="1"/>
</dbReference>
<evidence type="ECO:0000256" key="5">
    <source>
        <dbReference type="ARBA" id="ARBA00022777"/>
    </source>
</evidence>
<dbReference type="InterPro" id="IPR000014">
    <property type="entry name" value="PAS"/>
</dbReference>
<accession>A0ABT3PIU3</accession>
<evidence type="ECO:0000256" key="8">
    <source>
        <dbReference type="ARBA" id="ARBA00023136"/>
    </source>
</evidence>
<comment type="caution">
    <text evidence="11">The sequence shown here is derived from an EMBL/GenBank/DDBJ whole genome shotgun (WGS) entry which is preliminary data.</text>
</comment>
<gene>
    <name evidence="11" type="ORF">J6I44_03300</name>
</gene>
<comment type="subcellular location">
    <subcellularLocation>
        <location evidence="1">Cell membrane</location>
        <topology evidence="1">Multi-pass membrane protein</topology>
    </subcellularLocation>
</comment>
<dbReference type="Pfam" id="PF07730">
    <property type="entry name" value="HisKA_3"/>
    <property type="match status" value="1"/>
</dbReference>
<dbReference type="SUPFAM" id="SSF55874">
    <property type="entry name" value="ATPase domain of HSP90 chaperone/DNA topoisomerase II/histidine kinase"/>
    <property type="match status" value="1"/>
</dbReference>
<dbReference type="Pfam" id="PF02518">
    <property type="entry name" value="HATPase_c"/>
    <property type="match status" value="1"/>
</dbReference>
<dbReference type="InterPro" id="IPR036890">
    <property type="entry name" value="HATPase_C_sf"/>
</dbReference>
<dbReference type="NCBIfam" id="TIGR00229">
    <property type="entry name" value="sensory_box"/>
    <property type="match status" value="2"/>
</dbReference>
<dbReference type="Gene3D" id="3.30.565.10">
    <property type="entry name" value="Histidine kinase-like ATPase, C-terminal domain"/>
    <property type="match status" value="1"/>
</dbReference>
<dbReference type="InterPro" id="IPR035965">
    <property type="entry name" value="PAS-like_dom_sf"/>
</dbReference>
<feature type="domain" description="PAC" evidence="10">
    <location>
        <begin position="86"/>
        <end position="137"/>
    </location>
</feature>
<keyword evidence="8" id="KW-0472">Membrane</keyword>
<dbReference type="InterPro" id="IPR000700">
    <property type="entry name" value="PAS-assoc_C"/>
</dbReference>
<keyword evidence="4" id="KW-0812">Transmembrane</keyword>
<keyword evidence="7" id="KW-0902">Two-component regulatory system</keyword>
<reference evidence="11 12" key="1">
    <citation type="submission" date="2021-03" db="EMBL/GenBank/DDBJ databases">
        <title>Aliifodinibius sp. nov., a new bacterium isolated from saline soil.</title>
        <authorList>
            <person name="Galisteo C."/>
            <person name="De La Haba R."/>
            <person name="Sanchez-Porro C."/>
            <person name="Ventosa A."/>
        </authorList>
    </citation>
    <scope>NUCLEOTIDE SEQUENCE [LARGE SCALE GENOMIC DNA]</scope>
    <source>
        <strain evidence="11 12">1BSP15-2V2</strain>
    </source>
</reference>
<dbReference type="CDD" id="cd16917">
    <property type="entry name" value="HATPase_UhpB-NarQ-NarX-like"/>
    <property type="match status" value="1"/>
</dbReference>
<dbReference type="Gene3D" id="3.30.450.20">
    <property type="entry name" value="PAS domain"/>
    <property type="match status" value="2"/>
</dbReference>
<evidence type="ECO:0000256" key="3">
    <source>
        <dbReference type="ARBA" id="ARBA00022679"/>
    </source>
</evidence>